<evidence type="ECO:0000313" key="2">
    <source>
        <dbReference type="EMBL" id="KAL2063276.1"/>
    </source>
</evidence>
<evidence type="ECO:0000313" key="3">
    <source>
        <dbReference type="Proteomes" id="UP001595075"/>
    </source>
</evidence>
<dbReference type="Proteomes" id="UP001595075">
    <property type="component" value="Unassembled WGS sequence"/>
</dbReference>
<sequence length="98" mass="11270">MRRADQKRLQHHISVLESVFGIWTTATSGISQDVKIEYIEKGCPRFNYISGFANYELLVISTHDYHNTTTTSAASEQLRQQLRRSRQQTIGPIDRQSS</sequence>
<keyword evidence="3" id="KW-1185">Reference proteome</keyword>
<evidence type="ECO:0000256" key="1">
    <source>
        <dbReference type="SAM" id="MobiDB-lite"/>
    </source>
</evidence>
<reference evidence="2 3" key="1">
    <citation type="journal article" date="2024" name="Commun. Biol.">
        <title>Comparative genomic analysis of thermophilic fungi reveals convergent evolutionary adaptations and gene losses.</title>
        <authorList>
            <person name="Steindorff A.S."/>
            <person name="Aguilar-Pontes M.V."/>
            <person name="Robinson A.J."/>
            <person name="Andreopoulos B."/>
            <person name="LaButti K."/>
            <person name="Kuo A."/>
            <person name="Mondo S."/>
            <person name="Riley R."/>
            <person name="Otillar R."/>
            <person name="Haridas S."/>
            <person name="Lipzen A."/>
            <person name="Grimwood J."/>
            <person name="Schmutz J."/>
            <person name="Clum A."/>
            <person name="Reid I.D."/>
            <person name="Moisan M.C."/>
            <person name="Butler G."/>
            <person name="Nguyen T.T.M."/>
            <person name="Dewar K."/>
            <person name="Conant G."/>
            <person name="Drula E."/>
            <person name="Henrissat B."/>
            <person name="Hansel C."/>
            <person name="Singer S."/>
            <person name="Hutchinson M.I."/>
            <person name="de Vries R.P."/>
            <person name="Natvig D.O."/>
            <person name="Powell A.J."/>
            <person name="Tsang A."/>
            <person name="Grigoriev I.V."/>
        </authorList>
    </citation>
    <scope>NUCLEOTIDE SEQUENCE [LARGE SCALE GENOMIC DNA]</scope>
    <source>
        <strain evidence="2 3">CBS 494.80</strain>
    </source>
</reference>
<feature type="region of interest" description="Disordered" evidence="1">
    <location>
        <begin position="71"/>
        <end position="98"/>
    </location>
</feature>
<name>A0ABR4C1A5_9HELO</name>
<dbReference type="EMBL" id="JAZHXI010000015">
    <property type="protein sequence ID" value="KAL2063276.1"/>
    <property type="molecule type" value="Genomic_DNA"/>
</dbReference>
<proteinExistence type="predicted"/>
<comment type="caution">
    <text evidence="2">The sequence shown here is derived from an EMBL/GenBank/DDBJ whole genome shotgun (WGS) entry which is preliminary data.</text>
</comment>
<gene>
    <name evidence="2" type="ORF">VTL71DRAFT_5081</name>
</gene>
<organism evidence="2 3">
    <name type="scientific">Oculimacula yallundae</name>
    <dbReference type="NCBI Taxonomy" id="86028"/>
    <lineage>
        <taxon>Eukaryota</taxon>
        <taxon>Fungi</taxon>
        <taxon>Dikarya</taxon>
        <taxon>Ascomycota</taxon>
        <taxon>Pezizomycotina</taxon>
        <taxon>Leotiomycetes</taxon>
        <taxon>Helotiales</taxon>
        <taxon>Ploettnerulaceae</taxon>
        <taxon>Oculimacula</taxon>
    </lineage>
</organism>
<accession>A0ABR4C1A5</accession>
<protein>
    <submittedName>
        <fullName evidence="2">Uncharacterized protein</fullName>
    </submittedName>
</protein>